<reference evidence="3 4" key="1">
    <citation type="submission" date="2019-04" db="EMBL/GenBank/DDBJ databases">
        <title>Streptomyces oryziradicis sp. nov., a novel actinomycete isolated from rhizosphere soil of rice (Oryza sativa L.).</title>
        <authorList>
            <person name="Li C."/>
        </authorList>
    </citation>
    <scope>NUCLEOTIDE SEQUENCE [LARGE SCALE GENOMIC DNA]</scope>
    <source>
        <strain evidence="3 4">NEAU-C40</strain>
    </source>
</reference>
<evidence type="ECO:0000256" key="1">
    <source>
        <dbReference type="ARBA" id="ARBA00007120"/>
    </source>
</evidence>
<feature type="signal peptide" evidence="2">
    <location>
        <begin position="1"/>
        <end position="22"/>
    </location>
</feature>
<dbReference type="NCBIfam" id="TIGR00481">
    <property type="entry name" value="YbhB/YbcL family Raf kinase inhibitor-like protein"/>
    <property type="match status" value="1"/>
</dbReference>
<dbReference type="Gene3D" id="3.90.280.10">
    <property type="entry name" value="PEBP-like"/>
    <property type="match status" value="1"/>
</dbReference>
<evidence type="ECO:0000256" key="2">
    <source>
        <dbReference type="SAM" id="SignalP"/>
    </source>
</evidence>
<name>A0A4U0S261_9ACTN</name>
<dbReference type="InterPro" id="IPR008914">
    <property type="entry name" value="PEBP"/>
</dbReference>
<protein>
    <submittedName>
        <fullName evidence="3">YbhB/YbcL family Raf kinase inhibitor-like protein</fullName>
    </submittedName>
</protein>
<sequence length="191" mass="19790">MRKITRISRRFAAVGAAGIALATVFATSAAACPVDLTVSSIALSGPSVPLAQQANEFGCTGGNLAPDIEWTGVPAGTQSFAVSLWDENAPSGKGLYQWVAFDVPGWARFLTEGQDLSDIGGKEALNDIGQSGYLGPCPQPGSGPHHYFITIYALDVPTLGLAANTADADVFTAINAHLISKGQFEFTDSAS</sequence>
<dbReference type="SUPFAM" id="SSF49777">
    <property type="entry name" value="PEBP-like"/>
    <property type="match status" value="1"/>
</dbReference>
<keyword evidence="2" id="KW-0732">Signal</keyword>
<dbReference type="Pfam" id="PF01161">
    <property type="entry name" value="PBP"/>
    <property type="match status" value="1"/>
</dbReference>
<gene>
    <name evidence="3" type="ORF">FCI23_37975</name>
</gene>
<dbReference type="InterPro" id="IPR036610">
    <property type="entry name" value="PEBP-like_sf"/>
</dbReference>
<evidence type="ECO:0000313" key="3">
    <source>
        <dbReference type="EMBL" id="TKA02930.1"/>
    </source>
</evidence>
<dbReference type="InterPro" id="IPR005247">
    <property type="entry name" value="YbhB_YbcL/LppC-like"/>
</dbReference>
<dbReference type="PANTHER" id="PTHR30289">
    <property type="entry name" value="UNCHARACTERIZED PROTEIN YBCL-RELATED"/>
    <property type="match status" value="1"/>
</dbReference>
<dbReference type="RefSeq" id="WP_136728733.1">
    <property type="nucleotide sequence ID" value="NZ_SUMC01000060.1"/>
</dbReference>
<accession>A0A4U0S261</accession>
<keyword evidence="4" id="KW-1185">Reference proteome</keyword>
<dbReference type="Proteomes" id="UP000305778">
    <property type="component" value="Unassembled WGS sequence"/>
</dbReference>
<dbReference type="CDD" id="cd00865">
    <property type="entry name" value="PEBP_bact_arch"/>
    <property type="match status" value="1"/>
</dbReference>
<dbReference type="PROSITE" id="PS51257">
    <property type="entry name" value="PROKAR_LIPOPROTEIN"/>
    <property type="match status" value="1"/>
</dbReference>
<dbReference type="EMBL" id="SUMC01000060">
    <property type="protein sequence ID" value="TKA02930.1"/>
    <property type="molecule type" value="Genomic_DNA"/>
</dbReference>
<comment type="similarity">
    <text evidence="1">Belongs to the UPF0098 family.</text>
</comment>
<evidence type="ECO:0000313" key="4">
    <source>
        <dbReference type="Proteomes" id="UP000305778"/>
    </source>
</evidence>
<organism evidence="3 4">
    <name type="scientific">Actinacidiphila oryziradicis</name>
    <dbReference type="NCBI Taxonomy" id="2571141"/>
    <lineage>
        <taxon>Bacteria</taxon>
        <taxon>Bacillati</taxon>
        <taxon>Actinomycetota</taxon>
        <taxon>Actinomycetes</taxon>
        <taxon>Kitasatosporales</taxon>
        <taxon>Streptomycetaceae</taxon>
        <taxon>Actinacidiphila</taxon>
    </lineage>
</organism>
<dbReference type="OrthoDB" id="9797506at2"/>
<feature type="chain" id="PRO_5038794888" evidence="2">
    <location>
        <begin position="23"/>
        <end position="191"/>
    </location>
</feature>
<dbReference type="PANTHER" id="PTHR30289:SF1">
    <property type="entry name" value="PEBP (PHOSPHATIDYLETHANOLAMINE-BINDING PROTEIN) FAMILY PROTEIN"/>
    <property type="match status" value="1"/>
</dbReference>
<proteinExistence type="inferred from homology"/>
<comment type="caution">
    <text evidence="3">The sequence shown here is derived from an EMBL/GenBank/DDBJ whole genome shotgun (WGS) entry which is preliminary data.</text>
</comment>
<dbReference type="AlphaFoldDB" id="A0A4U0S261"/>